<protein>
    <submittedName>
        <fullName evidence="2">Uncharacterized protein</fullName>
    </submittedName>
</protein>
<evidence type="ECO:0000313" key="3">
    <source>
        <dbReference type="Proteomes" id="UP000216147"/>
    </source>
</evidence>
<dbReference type="Proteomes" id="UP000216147">
    <property type="component" value="Unassembled WGS sequence"/>
</dbReference>
<sequence>MVDALLGLKSVFKGQSVPILGALGATLLGAGVALEFDRLVAVADHLMLPVGQQVLIGAVTTAGLTGFLVWVTSALIARSIIKVALEPYDTLTEQLEGLADGRTGPGLALQGAAQGVRRLARVIVTFQTRLVESQRSEAALRVRYDALCHANDHERQSLMAVLLDRSTPVAMKAAPLIDIELPAGYEIPEYSAEALEVQSPDPMGEVIDLTDQLGPMTRPAAPRDATSH</sequence>
<organism evidence="2 3">
    <name type="scientific">Brevundimonas subvibrioides</name>
    <dbReference type="NCBI Taxonomy" id="74313"/>
    <lineage>
        <taxon>Bacteria</taxon>
        <taxon>Pseudomonadati</taxon>
        <taxon>Pseudomonadota</taxon>
        <taxon>Alphaproteobacteria</taxon>
        <taxon>Caulobacterales</taxon>
        <taxon>Caulobacteraceae</taxon>
        <taxon>Brevundimonas</taxon>
    </lineage>
</organism>
<reference evidence="2 3" key="1">
    <citation type="submission" date="2017-03" db="EMBL/GenBank/DDBJ databases">
        <title>Lifting the veil on microbial sulfur biogeochemistry in mining wastewaters.</title>
        <authorList>
            <person name="Kantor R.S."/>
            <person name="Colenbrander Nelson T."/>
            <person name="Marshall S."/>
            <person name="Bennett D."/>
            <person name="Apte S."/>
            <person name="Camacho D."/>
            <person name="Thomas B.C."/>
            <person name="Warren L.A."/>
            <person name="Banfield J.F."/>
        </authorList>
    </citation>
    <scope>NUCLEOTIDE SEQUENCE [LARGE SCALE GENOMIC DNA]</scope>
    <source>
        <strain evidence="2">32-68-21</strain>
    </source>
</reference>
<name>A0A258HL55_9CAUL</name>
<evidence type="ECO:0000313" key="2">
    <source>
        <dbReference type="EMBL" id="OYX57053.1"/>
    </source>
</evidence>
<dbReference type="AlphaFoldDB" id="A0A258HL55"/>
<dbReference type="EMBL" id="NCEQ01000007">
    <property type="protein sequence ID" value="OYX57053.1"/>
    <property type="molecule type" value="Genomic_DNA"/>
</dbReference>
<gene>
    <name evidence="2" type="ORF">B7Y86_09995</name>
</gene>
<feature type="transmembrane region" description="Helical" evidence="1">
    <location>
        <begin position="17"/>
        <end position="34"/>
    </location>
</feature>
<proteinExistence type="predicted"/>
<comment type="caution">
    <text evidence="2">The sequence shown here is derived from an EMBL/GenBank/DDBJ whole genome shotgun (WGS) entry which is preliminary data.</text>
</comment>
<keyword evidence="1" id="KW-1133">Transmembrane helix</keyword>
<accession>A0A258HL55</accession>
<feature type="transmembrane region" description="Helical" evidence="1">
    <location>
        <begin position="54"/>
        <end position="77"/>
    </location>
</feature>
<evidence type="ECO:0000256" key="1">
    <source>
        <dbReference type="SAM" id="Phobius"/>
    </source>
</evidence>
<keyword evidence="1" id="KW-0472">Membrane</keyword>
<keyword evidence="1" id="KW-0812">Transmembrane</keyword>